<keyword evidence="4 5" id="KW-0408">Iron</keyword>
<comment type="cofactor">
    <cofactor evidence="1">
        <name>L-ascorbate</name>
        <dbReference type="ChEBI" id="CHEBI:38290"/>
    </cofactor>
</comment>
<comment type="similarity">
    <text evidence="5">Belongs to the iron/ascorbate-dependent oxidoreductase family.</text>
</comment>
<dbReference type="GO" id="GO:0016491">
    <property type="term" value="F:oxidoreductase activity"/>
    <property type="evidence" value="ECO:0007669"/>
    <property type="project" value="UniProtKB-KW"/>
</dbReference>
<protein>
    <submittedName>
        <fullName evidence="7">Vittatine 11-hydroxylase</fullName>
    </submittedName>
</protein>
<dbReference type="AlphaFoldDB" id="A0A1L2LZ01"/>
<dbReference type="InterPro" id="IPR026992">
    <property type="entry name" value="DIOX_N"/>
</dbReference>
<dbReference type="InterPro" id="IPR050231">
    <property type="entry name" value="Iron_ascorbate_oxido_reductase"/>
</dbReference>
<dbReference type="Pfam" id="PF03171">
    <property type="entry name" value="2OG-FeII_Oxy"/>
    <property type="match status" value="1"/>
</dbReference>
<dbReference type="PRINTS" id="PR00682">
    <property type="entry name" value="IPNSYNTHASE"/>
</dbReference>
<evidence type="ECO:0000259" key="6">
    <source>
        <dbReference type="PROSITE" id="PS51471"/>
    </source>
</evidence>
<feature type="domain" description="Fe2OG dioxygenase" evidence="6">
    <location>
        <begin position="182"/>
        <end position="289"/>
    </location>
</feature>
<evidence type="ECO:0000256" key="1">
    <source>
        <dbReference type="ARBA" id="ARBA00001961"/>
    </source>
</evidence>
<dbReference type="PANTHER" id="PTHR47990">
    <property type="entry name" value="2-OXOGLUTARATE (2OG) AND FE(II)-DEPENDENT OXYGENASE SUPERFAMILY PROTEIN-RELATED"/>
    <property type="match status" value="1"/>
</dbReference>
<dbReference type="Pfam" id="PF14226">
    <property type="entry name" value="DIOX_N"/>
    <property type="match status" value="1"/>
</dbReference>
<dbReference type="Gene3D" id="2.60.120.330">
    <property type="entry name" value="B-lactam Antibiotic, Isopenicillin N Synthase, Chain"/>
    <property type="match status" value="1"/>
</dbReference>
<keyword evidence="2 5" id="KW-0479">Metal-binding</keyword>
<organism evidence="7">
    <name type="scientific">Galanthus sp. MBK-2015</name>
    <dbReference type="NCBI Taxonomy" id="1774704"/>
    <lineage>
        <taxon>Eukaryota</taxon>
        <taxon>Viridiplantae</taxon>
        <taxon>Streptophyta</taxon>
        <taxon>Embryophyta</taxon>
        <taxon>Tracheophyta</taxon>
        <taxon>Spermatophyta</taxon>
        <taxon>Magnoliopsida</taxon>
        <taxon>Liliopsida</taxon>
        <taxon>Asparagales</taxon>
        <taxon>Amaryllidaceae</taxon>
        <taxon>Amaryllidoideae</taxon>
        <taxon>Galanthus</taxon>
    </lineage>
</organism>
<reference evidence="7" key="2">
    <citation type="submission" date="2015-10" db="EMBL/GenBank/DDBJ databases">
        <title>The Identification of Alkaloid Pathway Genes from Non-Model Plant Species in the Amaryllidaceae.</title>
        <authorList>
            <person name="Kilgore M.B."/>
        </authorList>
    </citation>
    <scope>NUCLEOTIDE SEQUENCE</scope>
</reference>
<evidence type="ECO:0000256" key="4">
    <source>
        <dbReference type="ARBA" id="ARBA00023004"/>
    </source>
</evidence>
<dbReference type="InterPro" id="IPR044861">
    <property type="entry name" value="IPNS-like_FE2OG_OXY"/>
</dbReference>
<dbReference type="EMBL" id="KT985905">
    <property type="protein sequence ID" value="APD78401.1"/>
    <property type="molecule type" value="mRNA"/>
</dbReference>
<keyword evidence="3 5" id="KW-0560">Oxidoreductase</keyword>
<name>A0A1L2LZ01_9ASPA</name>
<dbReference type="GO" id="GO:0046872">
    <property type="term" value="F:metal ion binding"/>
    <property type="evidence" value="ECO:0007669"/>
    <property type="project" value="UniProtKB-KW"/>
</dbReference>
<dbReference type="PROSITE" id="PS51471">
    <property type="entry name" value="FE2OG_OXY"/>
    <property type="match status" value="1"/>
</dbReference>
<evidence type="ECO:0000256" key="5">
    <source>
        <dbReference type="RuleBase" id="RU003682"/>
    </source>
</evidence>
<accession>A0A1L2LZ01</accession>
<dbReference type="InterPro" id="IPR005123">
    <property type="entry name" value="Oxoglu/Fe-dep_dioxygenase_dom"/>
</dbReference>
<evidence type="ECO:0000256" key="3">
    <source>
        <dbReference type="ARBA" id="ARBA00023002"/>
    </source>
</evidence>
<proteinExistence type="evidence at transcript level"/>
<dbReference type="SUPFAM" id="SSF51197">
    <property type="entry name" value="Clavaminate synthase-like"/>
    <property type="match status" value="1"/>
</dbReference>
<dbReference type="InterPro" id="IPR027443">
    <property type="entry name" value="IPNS-like_sf"/>
</dbReference>
<reference evidence="7" key="1">
    <citation type="submission" date="2015-10" db="EMBL/GenBank/DDBJ databases">
        <title>The Identification of a 2-Oxoglutarate Dependent Dioxygenase Capable of Hydroxylating Vittatine into One of the Two Diastereomeric Forms of 11-Hydroxvittatine.</title>
        <authorList>
            <person name="Kilgore M.B."/>
        </authorList>
    </citation>
    <scope>NUCLEOTIDE SEQUENCE</scope>
</reference>
<sequence>MGSDVKSIPIIDITPLMEKSDDPKMAEDGRVREVVRQLDEACKEAGFFYVKGHGVPDSLVKEAREVTRKFFDLSDEEKHKIKLSSTTGYRGYQVIGGNLTAGNPDFHEAINSYKEVKPGEYGSLGGPLEGPNLWPDNPSNFKYVIDKYTWQMKELGRKLMRGVALALGGPVEAFEGDIAGNDFWMMRLIGYPGLSDSQRAEIKLTDIGCGAHTDDGLVTFINQTEDIQALQVKNRSGNWINATPIPGTFVCLLAEMVKILSNGIYEATMHRVFTSSSKYRVSVAFFYETTFDKRIGPFDFCVQKTGGVAKCEVAVYGNLLAEYVAGHLITDK</sequence>
<evidence type="ECO:0000256" key="2">
    <source>
        <dbReference type="ARBA" id="ARBA00022723"/>
    </source>
</evidence>
<evidence type="ECO:0000313" key="7">
    <source>
        <dbReference type="EMBL" id="APD78401.1"/>
    </source>
</evidence>